<reference evidence="4" key="1">
    <citation type="submission" date="2025-08" db="UniProtKB">
        <authorList>
            <consortium name="RefSeq"/>
        </authorList>
    </citation>
    <scope>IDENTIFICATION</scope>
    <source>
        <tissue evidence="4">Whole sample</tissue>
    </source>
</reference>
<dbReference type="KEGG" id="cvn:111103030"/>
<dbReference type="GeneID" id="111103030"/>
<accession>A0A8B8AKP3</accession>
<dbReference type="RefSeq" id="XP_022291736.1">
    <property type="nucleotide sequence ID" value="XM_022436028.1"/>
</dbReference>
<evidence type="ECO:0000256" key="2">
    <source>
        <dbReference type="SAM" id="Phobius"/>
    </source>
</evidence>
<keyword evidence="3" id="KW-1185">Reference proteome</keyword>
<dbReference type="Gene3D" id="2.170.300.10">
    <property type="entry name" value="Tie2 ligand-binding domain superfamily"/>
    <property type="match status" value="1"/>
</dbReference>
<evidence type="ECO:0000313" key="3">
    <source>
        <dbReference type="Proteomes" id="UP000694844"/>
    </source>
</evidence>
<gene>
    <name evidence="4" type="primary">LOC111103030</name>
</gene>
<protein>
    <submittedName>
        <fullName evidence="4">Protein draper-like</fullName>
    </submittedName>
</protein>
<sequence length="314" mass="36405">MFVHRSKMSLLKQMLWKGFEWIMYMDLVLMASENQTLCGTPPHCCKEYQVNRLLNSCSSCLPGYHGENCQLPCRYPSYGQLCQFQCACDEKKCHFINGCVNSSLANRKNQQNDKNSDENLTSSDDRKENRNTQEECFPEYYGITCGDECRFPNYGLHCQSKCNCSAVQCHRISGCLYKDENISTTKTTSTWAEYSRTTSDKVFMSTFAVQDDNVPFLQHLQQHLPLYVCFVIIFMSVSLNVVFIVRLLKNNRRIVKERSVGKNEDTHDDEYVNLRSQLRSDVMYTNMQRKEGASYLEIEEINMRSMHGVPPFQA</sequence>
<feature type="transmembrane region" description="Helical" evidence="2">
    <location>
        <begin position="224"/>
        <end position="248"/>
    </location>
</feature>
<keyword evidence="2" id="KW-1133">Transmembrane helix</keyword>
<organism evidence="3 4">
    <name type="scientific">Crassostrea virginica</name>
    <name type="common">Eastern oyster</name>
    <dbReference type="NCBI Taxonomy" id="6565"/>
    <lineage>
        <taxon>Eukaryota</taxon>
        <taxon>Metazoa</taxon>
        <taxon>Spiralia</taxon>
        <taxon>Lophotrochozoa</taxon>
        <taxon>Mollusca</taxon>
        <taxon>Bivalvia</taxon>
        <taxon>Autobranchia</taxon>
        <taxon>Pteriomorphia</taxon>
        <taxon>Ostreida</taxon>
        <taxon>Ostreoidea</taxon>
        <taxon>Ostreidae</taxon>
        <taxon>Crassostrea</taxon>
    </lineage>
</organism>
<dbReference type="Proteomes" id="UP000694844">
    <property type="component" value="Chromosome 7"/>
</dbReference>
<proteinExistence type="predicted"/>
<feature type="compositionally biased region" description="Basic and acidic residues" evidence="1">
    <location>
        <begin position="110"/>
        <end position="131"/>
    </location>
</feature>
<dbReference type="OrthoDB" id="6205436at2759"/>
<evidence type="ECO:0000256" key="1">
    <source>
        <dbReference type="SAM" id="MobiDB-lite"/>
    </source>
</evidence>
<keyword evidence="2" id="KW-0812">Transmembrane</keyword>
<dbReference type="AlphaFoldDB" id="A0A8B8AKP3"/>
<feature type="region of interest" description="Disordered" evidence="1">
    <location>
        <begin position="108"/>
        <end position="131"/>
    </location>
</feature>
<keyword evidence="2" id="KW-0472">Membrane</keyword>
<name>A0A8B8AKP3_CRAVI</name>
<evidence type="ECO:0000313" key="4">
    <source>
        <dbReference type="RefSeq" id="XP_022291736.1"/>
    </source>
</evidence>